<dbReference type="OrthoDB" id="1099523at2"/>
<dbReference type="InterPro" id="IPR011055">
    <property type="entry name" value="Dup_hybrid_motif"/>
</dbReference>
<gene>
    <name evidence="4" type="ORF">E8P82_01020</name>
</gene>
<dbReference type="Gene3D" id="2.70.70.10">
    <property type="entry name" value="Glucose Permease (Domain IIA)"/>
    <property type="match status" value="1"/>
</dbReference>
<reference evidence="4 5" key="1">
    <citation type="submission" date="2019-04" db="EMBL/GenBank/DDBJ databases">
        <authorList>
            <person name="Liu Q."/>
            <person name="Xin Y.-H."/>
        </authorList>
    </citation>
    <scope>NUCLEOTIDE SEQUENCE [LARGE SCALE GENOMIC DNA]</scope>
    <source>
        <strain evidence="4 5">AM23</strain>
    </source>
</reference>
<name>A0A4S5E9X2_9MICC</name>
<dbReference type="AlphaFoldDB" id="A0A4S5E9X2"/>
<evidence type="ECO:0000256" key="2">
    <source>
        <dbReference type="SAM" id="MobiDB-lite"/>
    </source>
</evidence>
<dbReference type="CDD" id="cd12797">
    <property type="entry name" value="M23_peptidase"/>
    <property type="match status" value="1"/>
</dbReference>
<proteinExistence type="predicted"/>
<protein>
    <submittedName>
        <fullName evidence="4">M23 family metallopeptidase</fullName>
    </submittedName>
</protein>
<dbReference type="GO" id="GO:0004222">
    <property type="term" value="F:metalloendopeptidase activity"/>
    <property type="evidence" value="ECO:0007669"/>
    <property type="project" value="TreeGrafter"/>
</dbReference>
<dbReference type="PANTHER" id="PTHR21666">
    <property type="entry name" value="PEPTIDASE-RELATED"/>
    <property type="match status" value="1"/>
</dbReference>
<accession>A0A4S5E9X2</accession>
<evidence type="ECO:0000313" key="4">
    <source>
        <dbReference type="EMBL" id="THJ68527.1"/>
    </source>
</evidence>
<dbReference type="InterPro" id="IPR016047">
    <property type="entry name" value="M23ase_b-sheet_dom"/>
</dbReference>
<feature type="domain" description="M23ase beta-sheet core" evidence="3">
    <location>
        <begin position="171"/>
        <end position="266"/>
    </location>
</feature>
<comment type="caution">
    <text evidence="4">The sequence shown here is derived from an EMBL/GenBank/DDBJ whole genome shotgun (WGS) entry which is preliminary data.</text>
</comment>
<keyword evidence="5" id="KW-1185">Reference proteome</keyword>
<evidence type="ECO:0000313" key="5">
    <source>
        <dbReference type="Proteomes" id="UP000305233"/>
    </source>
</evidence>
<evidence type="ECO:0000259" key="3">
    <source>
        <dbReference type="Pfam" id="PF01551"/>
    </source>
</evidence>
<evidence type="ECO:0000256" key="1">
    <source>
        <dbReference type="ARBA" id="ARBA00022729"/>
    </source>
</evidence>
<dbReference type="PANTHER" id="PTHR21666:SF289">
    <property type="entry name" value="L-ALA--D-GLU ENDOPEPTIDASE"/>
    <property type="match status" value="1"/>
</dbReference>
<dbReference type="SUPFAM" id="SSF51261">
    <property type="entry name" value="Duplicated hybrid motif"/>
    <property type="match status" value="1"/>
</dbReference>
<dbReference type="Proteomes" id="UP000305233">
    <property type="component" value="Unassembled WGS sequence"/>
</dbReference>
<keyword evidence="1" id="KW-0732">Signal</keyword>
<feature type="region of interest" description="Disordered" evidence="2">
    <location>
        <begin position="1"/>
        <end position="26"/>
    </location>
</feature>
<sequence length="270" mass="27275">MAGTTGSGRHRAAGSPAEKDSVITRRAGHGQRVVRLIGSSRSRAMEVGIGIASVGILIIAHGPDSTAPSPAMVTTSRTAHPDSPDRAVAVTAADADAAFSLHPAGPPVHVGPPVRAAVEALPGATGSVESLAPPEIMSDSHSAFDVPVERAVLASSFGYRINPVTGVGLEFHPGLDYACGCGAAVTAVEPGTVMESGWHAYGGGLRVVIDHGGGLATTYNHLGVLEVPAGALIGRGELVGRVGSSGNSTGCHLHFEVLLDGDKVDPAPWF</sequence>
<dbReference type="InterPro" id="IPR050570">
    <property type="entry name" value="Cell_wall_metabolism_enzyme"/>
</dbReference>
<dbReference type="Pfam" id="PF01551">
    <property type="entry name" value="Peptidase_M23"/>
    <property type="match status" value="1"/>
</dbReference>
<organism evidence="4 5">
    <name type="scientific">Arthrobacter echini</name>
    <dbReference type="NCBI Taxonomy" id="1529066"/>
    <lineage>
        <taxon>Bacteria</taxon>
        <taxon>Bacillati</taxon>
        <taxon>Actinomycetota</taxon>
        <taxon>Actinomycetes</taxon>
        <taxon>Micrococcales</taxon>
        <taxon>Micrococcaceae</taxon>
        <taxon>Arthrobacter</taxon>
    </lineage>
</organism>
<dbReference type="EMBL" id="SSWH01000001">
    <property type="protein sequence ID" value="THJ68527.1"/>
    <property type="molecule type" value="Genomic_DNA"/>
</dbReference>